<sequence length="183" mass="21111">MERNDMIYVWHHSSDAEPDHCLPDLSKKYNIPNITVLSKYTYKIYTSVQQAMENLIDIEHHHYVHAHFIRGVLSTKFIITGDGTEDSPLVVLYELYLFNRKATTMHMEQKLCTPTYAECHIKYIGIPGVTPALSIVSAISLAPERIFLNTRILGTPTLWNQIVLCLVEKGVGRRWVCYLEEEM</sequence>
<dbReference type="EMBL" id="OC872106">
    <property type="protein sequence ID" value="CAD7635718.1"/>
    <property type="molecule type" value="Genomic_DNA"/>
</dbReference>
<gene>
    <name evidence="3" type="ORF">OSB1V03_LOCUS16109</name>
</gene>
<accession>A0A7R9L7X2</accession>
<dbReference type="AlphaFoldDB" id="A0A7R9L7X2"/>
<dbReference type="EMBL" id="CAJPIZ010017531">
    <property type="protein sequence ID" value="CAG2116148.1"/>
    <property type="molecule type" value="Genomic_DNA"/>
</dbReference>
<dbReference type="GO" id="GO:0008203">
    <property type="term" value="P:cholesterol metabolic process"/>
    <property type="evidence" value="ECO:0007669"/>
    <property type="project" value="InterPro"/>
</dbReference>
<reference evidence="3" key="1">
    <citation type="submission" date="2020-11" db="EMBL/GenBank/DDBJ databases">
        <authorList>
            <person name="Tran Van P."/>
        </authorList>
    </citation>
    <scope>NUCLEOTIDE SEQUENCE</scope>
</reference>
<dbReference type="Pfam" id="PF19298">
    <property type="entry name" value="KshA_C"/>
    <property type="match status" value="1"/>
</dbReference>
<dbReference type="InterPro" id="IPR045605">
    <property type="entry name" value="KshA-like_C"/>
</dbReference>
<protein>
    <recommendedName>
        <fullName evidence="2">3-ketosteroid-9-alpha-monooxygenase oxygenase component-like C-terminal domain-containing protein</fullName>
    </recommendedName>
</protein>
<dbReference type="OrthoDB" id="426882at2759"/>
<dbReference type="SUPFAM" id="SSF55961">
    <property type="entry name" value="Bet v1-like"/>
    <property type="match status" value="1"/>
</dbReference>
<organism evidence="3">
    <name type="scientific">Medioppia subpectinata</name>
    <dbReference type="NCBI Taxonomy" id="1979941"/>
    <lineage>
        <taxon>Eukaryota</taxon>
        <taxon>Metazoa</taxon>
        <taxon>Ecdysozoa</taxon>
        <taxon>Arthropoda</taxon>
        <taxon>Chelicerata</taxon>
        <taxon>Arachnida</taxon>
        <taxon>Acari</taxon>
        <taxon>Acariformes</taxon>
        <taxon>Sarcoptiformes</taxon>
        <taxon>Oribatida</taxon>
        <taxon>Brachypylina</taxon>
        <taxon>Oppioidea</taxon>
        <taxon>Oppiidae</taxon>
        <taxon>Medioppia</taxon>
    </lineage>
</organism>
<name>A0A7R9L7X2_9ACAR</name>
<dbReference type="Proteomes" id="UP000759131">
    <property type="component" value="Unassembled WGS sequence"/>
</dbReference>
<proteinExistence type="predicted"/>
<dbReference type="GO" id="GO:0016491">
    <property type="term" value="F:oxidoreductase activity"/>
    <property type="evidence" value="ECO:0007669"/>
    <property type="project" value="UniProtKB-KW"/>
</dbReference>
<feature type="domain" description="3-ketosteroid-9-alpha-monooxygenase oxygenase component-like C-terminal" evidence="2">
    <location>
        <begin position="9"/>
        <end position="68"/>
    </location>
</feature>
<keyword evidence="4" id="KW-1185">Reference proteome</keyword>
<evidence type="ECO:0000313" key="4">
    <source>
        <dbReference type="Proteomes" id="UP000759131"/>
    </source>
</evidence>
<evidence type="ECO:0000313" key="3">
    <source>
        <dbReference type="EMBL" id="CAD7635718.1"/>
    </source>
</evidence>
<evidence type="ECO:0000256" key="1">
    <source>
        <dbReference type="ARBA" id="ARBA00023002"/>
    </source>
</evidence>
<evidence type="ECO:0000259" key="2">
    <source>
        <dbReference type="Pfam" id="PF19298"/>
    </source>
</evidence>
<keyword evidence="1" id="KW-0560">Oxidoreductase</keyword>